<dbReference type="Proteomes" id="UP001642540">
    <property type="component" value="Unassembled WGS sequence"/>
</dbReference>
<feature type="compositionally biased region" description="Polar residues" evidence="15">
    <location>
        <begin position="1029"/>
        <end position="1063"/>
    </location>
</feature>
<organism evidence="18 19">
    <name type="scientific">Orchesella dallaii</name>
    <dbReference type="NCBI Taxonomy" id="48710"/>
    <lineage>
        <taxon>Eukaryota</taxon>
        <taxon>Metazoa</taxon>
        <taxon>Ecdysozoa</taxon>
        <taxon>Arthropoda</taxon>
        <taxon>Hexapoda</taxon>
        <taxon>Collembola</taxon>
        <taxon>Entomobryomorpha</taxon>
        <taxon>Entomobryoidea</taxon>
        <taxon>Orchesellidae</taxon>
        <taxon>Orchesellinae</taxon>
        <taxon>Orchesella</taxon>
    </lineage>
</organism>
<dbReference type="PANTHER" id="PTHR45627">
    <property type="entry name" value="ADENYLATE CYCLASE TYPE 1"/>
    <property type="match status" value="1"/>
</dbReference>
<dbReference type="InterPro" id="IPR009398">
    <property type="entry name" value="Adcy_conserved_dom"/>
</dbReference>
<comment type="similarity">
    <text evidence="14">Belongs to the adenylyl cyclase class-4/guanylyl cyclase family.</text>
</comment>
<evidence type="ECO:0000256" key="1">
    <source>
        <dbReference type="ARBA" id="ARBA00001593"/>
    </source>
</evidence>
<evidence type="ECO:0000259" key="17">
    <source>
        <dbReference type="PROSITE" id="PS50125"/>
    </source>
</evidence>
<feature type="transmembrane region" description="Helical" evidence="16">
    <location>
        <begin position="1677"/>
        <end position="1693"/>
    </location>
</feature>
<feature type="region of interest" description="Disordered" evidence="15">
    <location>
        <begin position="1307"/>
        <end position="1367"/>
    </location>
</feature>
<feature type="region of interest" description="Disordered" evidence="15">
    <location>
        <begin position="101"/>
        <end position="125"/>
    </location>
</feature>
<feature type="region of interest" description="Disordered" evidence="15">
    <location>
        <begin position="1136"/>
        <end position="1232"/>
    </location>
</feature>
<feature type="transmembrane region" description="Helical" evidence="16">
    <location>
        <begin position="1713"/>
        <end position="1730"/>
    </location>
</feature>
<evidence type="ECO:0000256" key="14">
    <source>
        <dbReference type="RuleBase" id="RU000405"/>
    </source>
</evidence>
<evidence type="ECO:0000256" key="13">
    <source>
        <dbReference type="ARBA" id="ARBA00023239"/>
    </source>
</evidence>
<evidence type="ECO:0000313" key="18">
    <source>
        <dbReference type="EMBL" id="CAL8110130.1"/>
    </source>
</evidence>
<evidence type="ECO:0000256" key="12">
    <source>
        <dbReference type="ARBA" id="ARBA00023136"/>
    </source>
</evidence>
<feature type="compositionally biased region" description="Low complexity" evidence="15">
    <location>
        <begin position="1459"/>
        <end position="1484"/>
    </location>
</feature>
<evidence type="ECO:0000256" key="2">
    <source>
        <dbReference type="ARBA" id="ARBA00001946"/>
    </source>
</evidence>
<feature type="transmembrane region" description="Helical" evidence="16">
    <location>
        <begin position="913"/>
        <end position="937"/>
    </location>
</feature>
<evidence type="ECO:0000256" key="8">
    <source>
        <dbReference type="ARBA" id="ARBA00022840"/>
    </source>
</evidence>
<keyword evidence="13 14" id="KW-0456">Lyase</keyword>
<feature type="compositionally biased region" description="Basic residues" evidence="15">
    <location>
        <begin position="1348"/>
        <end position="1362"/>
    </location>
</feature>
<sequence length="2052" mass="228304">MSYTSSIDSTSSTTTTTNSDGVTTYEIRFERKKRKRPGKGLWLQSVRRISQRNFNLEDTMIPEDKSGEEATTSFITGSNNNWGQVTTPLMSSCATESSGVISTGVGTRNGSGPGDPSSTDAKGSILCPTLAKGKSTDEDGEEDPNSECDAITYRGIYLPTLTNRFGDKKLETAYQRYACRQRQRSLLIVNIIDLVIKIVTLTVTLSYSSSNSNGLKSSSNSLPFSCTGGNVEPFSANVNNSPSLMSDNSANNNSSSDLYNNRLISASSWDEFTHGHNSSHYDDSGSEIDSSSRSPIGGGSNSGTSDQNLLIRLIIWTIISASANIVLGLLARWPRFANSYLHLGALLTWIVLFLQGFVGIVLKINDPASTFWYILFAIFVTYAMLPMPLWWGATASVVTAVVHLCLSAWWYSQCVSSASNCVIRTIVADVLLFVGINLGALYTRFLTDRGQRNAFLETRRFLQMHFRTKKENEKQERLLLSVLPSFIAKELVRDLASSDELNSAQFHKIYLHRYENVSILFADVKGFTELASTCSPQELVRILNDLFGRFDKLSVETNCLRIKLLGDCYYCVSGLPETRPDHAMCCVELGLHMIRAIRFVRQNKQVNLEMRIGVHSGSVLCGVLGLRKWQFDIWSFDVNVANHLESGGVPGRVHISATTLKCLYDNQNMYEVEPGNGHTRDNFLKEHKVETYLIKRDEPMRPRKKERGRVASHCAPPSILSMRNPSLILNAGLLASALTTLVDSNGTARTTGGSDGKKKSRKVRNGNQGQCQKSLGYNADEKSGSNSQLDYSTAEDPLNNSCSLDQSGNYPETTGSSDYDGTNNSSSRSVIWSNEMDEMDYLMDHCIAIDSNRRMQEQYIKNLKLTFKDAKMEDEFCLLKEDTFKSNVLCVFVIWLFTAASLAVMIPTVPITIATLTVASIILTFCLIVVMANEFPVLPDKLIRWSDTFSLCWKDRSIFVVLVVTTIALATGLTILSFDRDAFDRIHGAASNTTAAETGNRIRNVEIGTRANLGSNGGASLSSELDDPNFSTGSSLSTDMENHDSSIFTSSSTLNVDTNTNPITRERRSTSTMTSSSSSSIIWKETASLERRNMRERRGILVVEPIGIPTQKIPISAAPSSSRKIINNRDDVVSLSTSSSLASPSLRSHTEFKGEKHTNQMGREKVERGERQPFDLKKVVENGSKNKKDALWSGGNQRSESYDDDTLGMGDTSEESETTGSGTANPTDDVVDDAITRASTTTTKIKTFQSKIAKTKKAEVGDSPVSNELIIPHNARHKRASKLLKTRVNVKPKSKVERSLPERQIVSTTSDMQPHDVATVDSLSSSSSPEIFELVSKPKRNSLEPNHKNNHNRNSIHPRRHTVGNYKRSTTENVPFHLHSGRTHSFSTWPTWPDLQRTTFSKSTSSTDRDATISHEDNFNAINPHFPNHYDNRKYYERSHHPMESSTLRFSSSVENGDSNSVTLSTTPSSSSSSSVLVPNPVDDYVNDNDDLVILARSRRRSYGVVTDDDKSPKTSRFNGGGNTLGYNRQSSTEEDENGKDYHVGSSTDKPPYNRDAPSWSSTTKKSTDDKIDSYYDSDKFKGRGYSTTDGYAPQRRVDKTGGQASGNSITDEKNQHDRFLSNENGEGVSDGVDASVSSSNVGTCRDGPHYVVYSWVLCMVSLAAFLKLYFMVKATVIAFLFVTYSVLILWPFKEFFVIGDGTQEIRTNKIPSQYLLLLMIFLFVYVVFYHSRLVEVTSRLDFLWKKQAEHELQDMKETRTYNSQLLRNILPDHVAMHFLAARRQDDLYSQAFDRVGVMFASIPKFIDFYSEIRNSGIECIRLLNEIVVDFDELLDERRFSSIEKIKTVASTYMACSGLHPSDQADSGDKDNCQHLCTLVDFALEMKDKLEELNRHAFNNFKLRIGISCGPVVAGVIGARKPCFDVWSNTVNEASRMDTTGIPDSIQVTKDAAQILEKNGFQLEYRGLVPVKGKGEMETYFVRGRAPSRFRRYEQGSSQNRKSLAAVVFGMVQARRRQTIRGAKGPADILTSPSPKTTRAGSYRRSDNNKEV</sequence>
<evidence type="ECO:0000256" key="4">
    <source>
        <dbReference type="ARBA" id="ARBA00012201"/>
    </source>
</evidence>
<feature type="domain" description="Guanylate cyclase" evidence="17">
    <location>
        <begin position="518"/>
        <end position="645"/>
    </location>
</feature>
<evidence type="ECO:0000256" key="16">
    <source>
        <dbReference type="SAM" id="Phobius"/>
    </source>
</evidence>
<comment type="cofactor">
    <cofactor evidence="2">
        <name>Mg(2+)</name>
        <dbReference type="ChEBI" id="CHEBI:18420"/>
    </cofactor>
</comment>
<dbReference type="EMBL" id="CAXLJM020000043">
    <property type="protein sequence ID" value="CAL8110130.1"/>
    <property type="molecule type" value="Genomic_DNA"/>
</dbReference>
<dbReference type="PROSITE" id="PS50125">
    <property type="entry name" value="GUANYLATE_CYCLASE_2"/>
    <property type="match status" value="2"/>
</dbReference>
<evidence type="ECO:0000256" key="15">
    <source>
        <dbReference type="SAM" id="MobiDB-lite"/>
    </source>
</evidence>
<feature type="region of interest" description="Disordered" evidence="15">
    <location>
        <begin position="279"/>
        <end position="302"/>
    </location>
</feature>
<evidence type="ECO:0000313" key="19">
    <source>
        <dbReference type="Proteomes" id="UP001642540"/>
    </source>
</evidence>
<keyword evidence="10 16" id="KW-1133">Transmembrane helix</keyword>
<feature type="transmembrane region" description="Helical" evidence="16">
    <location>
        <begin position="343"/>
        <end position="362"/>
    </location>
</feature>
<feature type="transmembrane region" description="Helical" evidence="16">
    <location>
        <begin position="309"/>
        <end position="331"/>
    </location>
</feature>
<keyword evidence="7" id="KW-0547">Nucleotide-binding</keyword>
<feature type="region of interest" description="Disordered" evidence="15">
    <location>
        <begin position="744"/>
        <end position="825"/>
    </location>
</feature>
<keyword evidence="9" id="KW-0460">Magnesium</keyword>
<proteinExistence type="inferred from homology"/>
<evidence type="ECO:0000256" key="10">
    <source>
        <dbReference type="ARBA" id="ARBA00022989"/>
    </source>
</evidence>
<keyword evidence="11" id="KW-0115">cAMP biosynthesis</keyword>
<dbReference type="Pfam" id="PF16214">
    <property type="entry name" value="AC_N"/>
    <property type="match status" value="1"/>
</dbReference>
<evidence type="ECO:0000256" key="7">
    <source>
        <dbReference type="ARBA" id="ARBA00022741"/>
    </source>
</evidence>
<feature type="compositionally biased region" description="Acidic residues" evidence="15">
    <location>
        <begin position="1202"/>
        <end position="1217"/>
    </location>
</feature>
<feature type="compositionally biased region" description="Low complexity" evidence="15">
    <location>
        <begin position="1070"/>
        <end position="1079"/>
    </location>
</feature>
<name>A0ABP1QQF8_9HEXA</name>
<dbReference type="EC" id="4.6.1.1" evidence="4"/>
<keyword evidence="6" id="KW-0479">Metal-binding</keyword>
<evidence type="ECO:0000256" key="6">
    <source>
        <dbReference type="ARBA" id="ARBA00022723"/>
    </source>
</evidence>
<keyword evidence="8" id="KW-0067">ATP-binding</keyword>
<evidence type="ECO:0000256" key="11">
    <source>
        <dbReference type="ARBA" id="ARBA00022998"/>
    </source>
</evidence>
<feature type="transmembrane region" description="Helical" evidence="16">
    <location>
        <begin position="888"/>
        <end position="907"/>
    </location>
</feature>
<dbReference type="InterPro" id="IPR018297">
    <property type="entry name" value="A/G_cyclase_CS"/>
</dbReference>
<dbReference type="PANTHER" id="PTHR45627:SF1">
    <property type="entry name" value="ADENYLATE CYCLASE TYPE 8"/>
    <property type="match status" value="1"/>
</dbReference>
<comment type="subcellular location">
    <subcellularLocation>
        <location evidence="3">Membrane</location>
        <topology evidence="3">Multi-pass membrane protein</topology>
    </subcellularLocation>
</comment>
<dbReference type="Pfam" id="PF00211">
    <property type="entry name" value="Guanylate_cyc"/>
    <property type="match status" value="2"/>
</dbReference>
<dbReference type="SMART" id="SM00044">
    <property type="entry name" value="CYCc"/>
    <property type="match status" value="2"/>
</dbReference>
<feature type="compositionally biased region" description="Basic and acidic residues" evidence="15">
    <location>
        <begin position="1148"/>
        <end position="1190"/>
    </location>
</feature>
<keyword evidence="19" id="KW-1185">Reference proteome</keyword>
<feature type="region of interest" description="Disordered" evidence="15">
    <location>
        <begin position="2020"/>
        <end position="2052"/>
    </location>
</feature>
<feature type="transmembrane region" description="Helical" evidence="16">
    <location>
        <begin position="186"/>
        <end position="207"/>
    </location>
</feature>
<comment type="caution">
    <text evidence="18">The sequence shown here is derived from an EMBL/GenBank/DDBJ whole genome shotgun (WGS) entry which is preliminary data.</text>
</comment>
<keyword evidence="5 16" id="KW-0812">Transmembrane</keyword>
<feature type="compositionally biased region" description="Polar residues" evidence="15">
    <location>
        <begin position="2031"/>
        <end position="2040"/>
    </location>
</feature>
<protein>
    <recommendedName>
        <fullName evidence="4">adenylate cyclase</fullName>
        <ecNumber evidence="4">4.6.1.1</ecNumber>
    </recommendedName>
</protein>
<feature type="domain" description="Guanylate cyclase" evidence="17">
    <location>
        <begin position="1797"/>
        <end position="1938"/>
    </location>
</feature>
<dbReference type="InterPro" id="IPR032628">
    <property type="entry name" value="AC_N"/>
</dbReference>
<accession>A0ABP1QQF8</accession>
<feature type="compositionally biased region" description="Polar residues" evidence="15">
    <location>
        <begin position="798"/>
        <end position="825"/>
    </location>
</feature>
<feature type="compositionally biased region" description="Polar residues" evidence="15">
    <location>
        <begin position="1446"/>
        <end position="1458"/>
    </location>
</feature>
<feature type="transmembrane region" description="Helical" evidence="16">
    <location>
        <begin position="958"/>
        <end position="978"/>
    </location>
</feature>
<feature type="transmembrane region" description="Helical" evidence="16">
    <location>
        <begin position="422"/>
        <end position="442"/>
    </location>
</feature>
<dbReference type="InterPro" id="IPR029787">
    <property type="entry name" value="Nucleotide_cyclase"/>
</dbReference>
<dbReference type="Pfam" id="PF06327">
    <property type="entry name" value="Adcy_cons_dom"/>
    <property type="match status" value="1"/>
</dbReference>
<evidence type="ECO:0000256" key="5">
    <source>
        <dbReference type="ARBA" id="ARBA00022692"/>
    </source>
</evidence>
<reference evidence="18 19" key="1">
    <citation type="submission" date="2024-08" db="EMBL/GenBank/DDBJ databases">
        <authorList>
            <person name="Cucini C."/>
            <person name="Frati F."/>
        </authorList>
    </citation>
    <scope>NUCLEOTIDE SEQUENCE [LARGE SCALE GENOMIC DNA]</scope>
</reference>
<feature type="region of interest" description="Disordered" evidence="15">
    <location>
        <begin position="1586"/>
        <end position="1614"/>
    </location>
</feature>
<dbReference type="Gene3D" id="3.30.70.1230">
    <property type="entry name" value="Nucleotide cyclase"/>
    <property type="match status" value="2"/>
</dbReference>
<feature type="transmembrane region" description="Helical" evidence="16">
    <location>
        <begin position="390"/>
        <end position="410"/>
    </location>
</feature>
<feature type="region of interest" description="Disordered" evidence="15">
    <location>
        <begin position="1018"/>
        <end position="1079"/>
    </location>
</feature>
<keyword evidence="12 16" id="KW-0472">Membrane</keyword>
<comment type="catalytic activity">
    <reaction evidence="1">
        <text>ATP = 3',5'-cyclic AMP + diphosphate</text>
        <dbReference type="Rhea" id="RHEA:15389"/>
        <dbReference type="ChEBI" id="CHEBI:30616"/>
        <dbReference type="ChEBI" id="CHEBI:33019"/>
        <dbReference type="ChEBI" id="CHEBI:58165"/>
        <dbReference type="EC" id="4.6.1.1"/>
    </reaction>
</comment>
<feature type="compositionally biased region" description="Polar residues" evidence="15">
    <location>
        <begin position="765"/>
        <end position="775"/>
    </location>
</feature>
<dbReference type="CDD" id="cd07302">
    <property type="entry name" value="CHD"/>
    <property type="match status" value="2"/>
</dbReference>
<evidence type="ECO:0000256" key="3">
    <source>
        <dbReference type="ARBA" id="ARBA00004141"/>
    </source>
</evidence>
<dbReference type="InterPro" id="IPR001054">
    <property type="entry name" value="A/G_cyclase"/>
</dbReference>
<evidence type="ECO:0000256" key="9">
    <source>
        <dbReference type="ARBA" id="ARBA00022842"/>
    </source>
</evidence>
<dbReference type="PROSITE" id="PS00452">
    <property type="entry name" value="GUANYLATE_CYCLASE_1"/>
    <property type="match status" value="1"/>
</dbReference>
<feature type="region of interest" description="Disordered" evidence="15">
    <location>
        <begin position="1446"/>
        <end position="1487"/>
    </location>
</feature>
<feature type="compositionally biased region" description="Low complexity" evidence="15">
    <location>
        <begin position="1136"/>
        <end position="1147"/>
    </location>
</feature>
<feature type="region of interest" description="Disordered" evidence="15">
    <location>
        <begin position="1501"/>
        <end position="1569"/>
    </location>
</feature>
<gene>
    <name evidence="18" type="ORF">ODALV1_LOCUS14003</name>
</gene>
<feature type="transmembrane region" description="Helical" evidence="16">
    <location>
        <begin position="368"/>
        <end position="385"/>
    </location>
</feature>
<dbReference type="SUPFAM" id="SSF55073">
    <property type="entry name" value="Nucleotide cyclase"/>
    <property type="match status" value="2"/>
</dbReference>